<accession>A0AAV9V3Q5</accession>
<keyword evidence="2" id="KW-1185">Reference proteome</keyword>
<dbReference type="Proteomes" id="UP001375240">
    <property type="component" value="Unassembled WGS sequence"/>
</dbReference>
<comment type="caution">
    <text evidence="1">The sequence shown here is derived from an EMBL/GenBank/DDBJ whole genome shotgun (WGS) entry which is preliminary data.</text>
</comment>
<name>A0AAV9V3Q5_9PEZI</name>
<protein>
    <recommendedName>
        <fullName evidence="3">Sulfatase-modifying factor enzyme domain-containing protein</fullName>
    </recommendedName>
</protein>
<proteinExistence type="predicted"/>
<evidence type="ECO:0000313" key="1">
    <source>
        <dbReference type="EMBL" id="KAK6354502.1"/>
    </source>
</evidence>
<reference evidence="1 2" key="1">
    <citation type="submission" date="2019-10" db="EMBL/GenBank/DDBJ databases">
        <authorList>
            <person name="Palmer J.M."/>
        </authorList>
    </citation>
    <scope>NUCLEOTIDE SEQUENCE [LARGE SCALE GENOMIC DNA]</scope>
    <source>
        <strain evidence="1 2">TWF696</strain>
    </source>
</reference>
<dbReference type="AlphaFoldDB" id="A0AAV9V3Q5"/>
<sequence length="178" mass="20358">MVGMDSVGRRTWSLTPSPTLPGTIVIKSIWIDPTEPQGWTARERLISTRSPVRWIDIKTMYAAEEYNNAGFMMEKNPHPLKFDSDYVTESIIYPPAEHIERTAPGPWTAPKFYMCVTKKNYDYWVEDARDEGKPNPARWGFSGATLNLDNLQPDSYCEAVGVYMLSLPEPTNKKLKHE</sequence>
<gene>
    <name evidence="1" type="ORF">TWF696_003645</name>
</gene>
<dbReference type="EMBL" id="JAVHNQ010000002">
    <property type="protein sequence ID" value="KAK6354502.1"/>
    <property type="molecule type" value="Genomic_DNA"/>
</dbReference>
<evidence type="ECO:0000313" key="2">
    <source>
        <dbReference type="Proteomes" id="UP001375240"/>
    </source>
</evidence>
<organism evidence="1 2">
    <name type="scientific">Orbilia brochopaga</name>
    <dbReference type="NCBI Taxonomy" id="3140254"/>
    <lineage>
        <taxon>Eukaryota</taxon>
        <taxon>Fungi</taxon>
        <taxon>Dikarya</taxon>
        <taxon>Ascomycota</taxon>
        <taxon>Pezizomycotina</taxon>
        <taxon>Orbiliomycetes</taxon>
        <taxon>Orbiliales</taxon>
        <taxon>Orbiliaceae</taxon>
        <taxon>Orbilia</taxon>
    </lineage>
</organism>
<evidence type="ECO:0008006" key="3">
    <source>
        <dbReference type="Google" id="ProtNLM"/>
    </source>
</evidence>